<organism evidence="1 2">
    <name type="scientific">Strigomonas culicis</name>
    <dbReference type="NCBI Taxonomy" id="28005"/>
    <lineage>
        <taxon>Eukaryota</taxon>
        <taxon>Discoba</taxon>
        <taxon>Euglenozoa</taxon>
        <taxon>Kinetoplastea</taxon>
        <taxon>Metakinetoplastina</taxon>
        <taxon>Trypanosomatida</taxon>
        <taxon>Trypanosomatidae</taxon>
        <taxon>Strigomonadinae</taxon>
        <taxon>Strigomonas</taxon>
    </lineage>
</organism>
<dbReference type="AlphaFoldDB" id="S9TDU4"/>
<dbReference type="Proteomes" id="UP000015354">
    <property type="component" value="Unassembled WGS sequence"/>
</dbReference>
<keyword evidence="2" id="KW-1185">Reference proteome</keyword>
<sequence length="74" mass="8456">MSKKTFVDVGEVAEIPEDVPSARESHKKLHICAMMKEVHSGARPLFRLQNAASVYGETTYHKKMLSRQDRKMSH</sequence>
<name>S9TDU4_9TRYP</name>
<accession>S9TDU4</accession>
<reference evidence="1 2" key="1">
    <citation type="journal article" date="2013" name="PLoS ONE">
        <title>Predicting the Proteins of Angomonas deanei, Strigomonas culicis and Their Respective Endosymbionts Reveals New Aspects of the Trypanosomatidae Family.</title>
        <authorList>
            <person name="Motta M.C."/>
            <person name="Martins A.C."/>
            <person name="de Souza S.S."/>
            <person name="Catta-Preta C.M."/>
            <person name="Silva R."/>
            <person name="Klein C.C."/>
            <person name="de Almeida L.G."/>
            <person name="de Lima Cunha O."/>
            <person name="Ciapina L.P."/>
            <person name="Brocchi M."/>
            <person name="Colabardini A.C."/>
            <person name="de Araujo Lima B."/>
            <person name="Machado C.R."/>
            <person name="de Almeida Soares C.M."/>
            <person name="Probst C.M."/>
            <person name="de Menezes C.B."/>
            <person name="Thompson C.E."/>
            <person name="Bartholomeu D.C."/>
            <person name="Gradia D.F."/>
            <person name="Pavoni D.P."/>
            <person name="Grisard E.C."/>
            <person name="Fantinatti-Garboggini F."/>
            <person name="Marchini F.K."/>
            <person name="Rodrigues-Luiz G.F."/>
            <person name="Wagner G."/>
            <person name="Goldman G.H."/>
            <person name="Fietto J.L."/>
            <person name="Elias M.C."/>
            <person name="Goldman M.H."/>
            <person name="Sagot M.F."/>
            <person name="Pereira M."/>
            <person name="Stoco P.H."/>
            <person name="de Mendonca-Neto R.P."/>
            <person name="Teixeira S.M."/>
            <person name="Maciel T.E."/>
            <person name="de Oliveira Mendes T.A."/>
            <person name="Urmenyi T.P."/>
            <person name="de Souza W."/>
            <person name="Schenkman S."/>
            <person name="de Vasconcelos A.T."/>
        </authorList>
    </citation>
    <scope>NUCLEOTIDE SEQUENCE [LARGE SCALE GENOMIC DNA]</scope>
</reference>
<evidence type="ECO:0000313" key="2">
    <source>
        <dbReference type="Proteomes" id="UP000015354"/>
    </source>
</evidence>
<dbReference type="EMBL" id="ATMH01012601">
    <property type="protein sequence ID" value="EPY15094.1"/>
    <property type="molecule type" value="Genomic_DNA"/>
</dbReference>
<gene>
    <name evidence="1" type="ORF">STCU_12351</name>
</gene>
<evidence type="ECO:0000313" key="1">
    <source>
        <dbReference type="EMBL" id="EPY15094.1"/>
    </source>
</evidence>
<proteinExistence type="predicted"/>
<comment type="caution">
    <text evidence="1">The sequence shown here is derived from an EMBL/GenBank/DDBJ whole genome shotgun (WGS) entry which is preliminary data.</text>
</comment>
<protein>
    <submittedName>
        <fullName evidence="1">Uncharacterized protein</fullName>
    </submittedName>
</protein>